<reference evidence="2 3" key="1">
    <citation type="submission" date="2016-06" db="EMBL/GenBank/DDBJ databases">
        <authorList>
            <person name="Kjaerup R.B."/>
            <person name="Dalgaard T.S."/>
            <person name="Juul-Madsen H.R."/>
        </authorList>
    </citation>
    <scope>NUCLEOTIDE SEQUENCE [LARGE SCALE GENOMIC DNA]</scope>
    <source>
        <strain evidence="2 3">Pb300</strain>
    </source>
</reference>
<gene>
    <name evidence="2" type="ORF">ACO22_06014</name>
</gene>
<proteinExistence type="predicted"/>
<organism evidence="2 3">
    <name type="scientific">Paracoccidioides brasiliensis</name>
    <dbReference type="NCBI Taxonomy" id="121759"/>
    <lineage>
        <taxon>Eukaryota</taxon>
        <taxon>Fungi</taxon>
        <taxon>Dikarya</taxon>
        <taxon>Ascomycota</taxon>
        <taxon>Pezizomycotina</taxon>
        <taxon>Eurotiomycetes</taxon>
        <taxon>Eurotiomycetidae</taxon>
        <taxon>Onygenales</taxon>
        <taxon>Ajellomycetaceae</taxon>
        <taxon>Paracoccidioides</taxon>
    </lineage>
</organism>
<dbReference type="Proteomes" id="UP000242814">
    <property type="component" value="Unassembled WGS sequence"/>
</dbReference>
<evidence type="ECO:0000256" key="1">
    <source>
        <dbReference type="SAM" id="MobiDB-lite"/>
    </source>
</evidence>
<name>A0A1D2J8N9_PARBR</name>
<dbReference type="EMBL" id="LZYO01000298">
    <property type="protein sequence ID" value="ODH19998.1"/>
    <property type="molecule type" value="Genomic_DNA"/>
</dbReference>
<feature type="region of interest" description="Disordered" evidence="1">
    <location>
        <begin position="1"/>
        <end position="75"/>
    </location>
</feature>
<evidence type="ECO:0000313" key="2">
    <source>
        <dbReference type="EMBL" id="ODH19998.1"/>
    </source>
</evidence>
<dbReference type="AlphaFoldDB" id="A0A1D2J8N9"/>
<feature type="compositionally biased region" description="Basic residues" evidence="1">
    <location>
        <begin position="54"/>
        <end position="66"/>
    </location>
</feature>
<accession>A0A1D2J8N9</accession>
<comment type="caution">
    <text evidence="2">The sequence shown here is derived from an EMBL/GenBank/DDBJ whole genome shotgun (WGS) entry which is preliminary data.</text>
</comment>
<sequence length="75" mass="7826">MGDRGSRRNIAPGLLPPSAGLAGSGSLVAGAGGGGYVIDRGPALRRAGTEGVSKHHQQQQQQHHHQQQQQQQQSP</sequence>
<evidence type="ECO:0000313" key="3">
    <source>
        <dbReference type="Proteomes" id="UP000242814"/>
    </source>
</evidence>
<protein>
    <submittedName>
        <fullName evidence="2">Uncharacterized protein</fullName>
    </submittedName>
</protein>
<feature type="compositionally biased region" description="Low complexity" evidence="1">
    <location>
        <begin position="11"/>
        <end position="29"/>
    </location>
</feature>